<dbReference type="InParanoid" id="A0A0C3E1D8"/>
<dbReference type="EMBL" id="KN832870">
    <property type="protein sequence ID" value="KIN08093.1"/>
    <property type="molecule type" value="Genomic_DNA"/>
</dbReference>
<protein>
    <recommendedName>
        <fullName evidence="2">N-acetyltransferase domain-containing protein</fullName>
    </recommendedName>
</protein>
<name>A0A0C3E1D8_OIDMZ</name>
<evidence type="ECO:0000313" key="4">
    <source>
        <dbReference type="Proteomes" id="UP000054321"/>
    </source>
</evidence>
<dbReference type="InterPro" id="IPR051908">
    <property type="entry name" value="Ribosomal_N-acetyltransferase"/>
</dbReference>
<gene>
    <name evidence="3" type="ORF">OIDMADRAFT_100000</name>
</gene>
<reference evidence="4" key="2">
    <citation type="submission" date="2015-01" db="EMBL/GenBank/DDBJ databases">
        <title>Evolutionary Origins and Diversification of the Mycorrhizal Mutualists.</title>
        <authorList>
            <consortium name="DOE Joint Genome Institute"/>
            <consortium name="Mycorrhizal Genomics Consortium"/>
            <person name="Kohler A."/>
            <person name="Kuo A."/>
            <person name="Nagy L.G."/>
            <person name="Floudas D."/>
            <person name="Copeland A."/>
            <person name="Barry K.W."/>
            <person name="Cichocki N."/>
            <person name="Veneault-Fourrey C."/>
            <person name="LaButti K."/>
            <person name="Lindquist E.A."/>
            <person name="Lipzen A."/>
            <person name="Lundell T."/>
            <person name="Morin E."/>
            <person name="Murat C."/>
            <person name="Riley R."/>
            <person name="Ohm R."/>
            <person name="Sun H."/>
            <person name="Tunlid A."/>
            <person name="Henrissat B."/>
            <person name="Grigoriev I.V."/>
            <person name="Hibbett D.S."/>
            <person name="Martin F."/>
        </authorList>
    </citation>
    <scope>NUCLEOTIDE SEQUENCE [LARGE SCALE GENOMIC DNA]</scope>
    <source>
        <strain evidence="4">Zn</strain>
    </source>
</reference>
<dbReference type="FunCoup" id="A0A0C3E1D8">
    <property type="interactions" value="728"/>
</dbReference>
<feature type="compositionally biased region" description="Polar residues" evidence="1">
    <location>
        <begin position="7"/>
        <end position="16"/>
    </location>
</feature>
<keyword evidence="4" id="KW-1185">Reference proteome</keyword>
<dbReference type="Gene3D" id="3.40.630.30">
    <property type="match status" value="1"/>
</dbReference>
<dbReference type="InterPro" id="IPR016181">
    <property type="entry name" value="Acyl_CoA_acyltransferase"/>
</dbReference>
<dbReference type="PANTHER" id="PTHR43441">
    <property type="entry name" value="RIBOSOMAL-PROTEIN-SERINE ACETYLTRANSFERASE"/>
    <property type="match status" value="1"/>
</dbReference>
<dbReference type="Pfam" id="PF13302">
    <property type="entry name" value="Acetyltransf_3"/>
    <property type="match status" value="1"/>
</dbReference>
<feature type="region of interest" description="Disordered" evidence="1">
    <location>
        <begin position="1"/>
        <end position="21"/>
    </location>
</feature>
<feature type="domain" description="N-acetyltransferase" evidence="2">
    <location>
        <begin position="44"/>
        <end position="195"/>
    </location>
</feature>
<dbReference type="AlphaFoldDB" id="A0A0C3E1D8"/>
<sequence>MEADPPQATQIPNSGPSWELDGPLVTSMPAVAPRGESPLVGRHVTLIPLQESHTEELYRNMGGILNAHLYKYVPAHPFRDSQSFATFTKSLCDRNVNISYAVSLKVFPANAVPGSSDVSTGFLTGIICLMNVLPSNRSVEIGVLFGPHLQRTTAATEACYLLMKLCLQDLHFLRVEWKTSNLNEASKKSALRLGFIHEGVFRKHMVVEGRRRDTAWFSIIDEDWEGSAREALERWLRNDNFDDQWRQRARLEEIRQRVIKERS</sequence>
<dbReference type="PANTHER" id="PTHR43441:SF2">
    <property type="entry name" value="FAMILY ACETYLTRANSFERASE, PUTATIVE (AFU_ORTHOLOGUE AFUA_7G00850)-RELATED"/>
    <property type="match status" value="1"/>
</dbReference>
<evidence type="ECO:0000259" key="2">
    <source>
        <dbReference type="Pfam" id="PF13302"/>
    </source>
</evidence>
<dbReference type="Proteomes" id="UP000054321">
    <property type="component" value="Unassembled WGS sequence"/>
</dbReference>
<proteinExistence type="predicted"/>
<dbReference type="HOGENOM" id="CLU_013985_1_2_1"/>
<reference evidence="3 4" key="1">
    <citation type="submission" date="2014-04" db="EMBL/GenBank/DDBJ databases">
        <authorList>
            <consortium name="DOE Joint Genome Institute"/>
            <person name="Kuo A."/>
            <person name="Martino E."/>
            <person name="Perotto S."/>
            <person name="Kohler A."/>
            <person name="Nagy L.G."/>
            <person name="Floudas D."/>
            <person name="Copeland A."/>
            <person name="Barry K.W."/>
            <person name="Cichocki N."/>
            <person name="Veneault-Fourrey C."/>
            <person name="LaButti K."/>
            <person name="Lindquist E.A."/>
            <person name="Lipzen A."/>
            <person name="Lundell T."/>
            <person name="Morin E."/>
            <person name="Murat C."/>
            <person name="Sun H."/>
            <person name="Tunlid A."/>
            <person name="Henrissat B."/>
            <person name="Grigoriev I.V."/>
            <person name="Hibbett D.S."/>
            <person name="Martin F."/>
            <person name="Nordberg H.P."/>
            <person name="Cantor M.N."/>
            <person name="Hua S.X."/>
        </authorList>
    </citation>
    <scope>NUCLEOTIDE SEQUENCE [LARGE SCALE GENOMIC DNA]</scope>
    <source>
        <strain evidence="3 4">Zn</strain>
    </source>
</reference>
<dbReference type="SUPFAM" id="SSF55729">
    <property type="entry name" value="Acyl-CoA N-acyltransferases (Nat)"/>
    <property type="match status" value="1"/>
</dbReference>
<accession>A0A0C3E1D8</accession>
<evidence type="ECO:0000256" key="1">
    <source>
        <dbReference type="SAM" id="MobiDB-lite"/>
    </source>
</evidence>
<dbReference type="OrthoDB" id="41238at2759"/>
<dbReference type="GO" id="GO:1990189">
    <property type="term" value="F:protein N-terminal-serine acetyltransferase activity"/>
    <property type="evidence" value="ECO:0007669"/>
    <property type="project" value="TreeGrafter"/>
</dbReference>
<dbReference type="GO" id="GO:0008999">
    <property type="term" value="F:protein-N-terminal-alanine acetyltransferase activity"/>
    <property type="evidence" value="ECO:0007669"/>
    <property type="project" value="TreeGrafter"/>
</dbReference>
<organism evidence="3 4">
    <name type="scientific">Oidiodendron maius (strain Zn)</name>
    <dbReference type="NCBI Taxonomy" id="913774"/>
    <lineage>
        <taxon>Eukaryota</taxon>
        <taxon>Fungi</taxon>
        <taxon>Dikarya</taxon>
        <taxon>Ascomycota</taxon>
        <taxon>Pezizomycotina</taxon>
        <taxon>Leotiomycetes</taxon>
        <taxon>Leotiomycetes incertae sedis</taxon>
        <taxon>Myxotrichaceae</taxon>
        <taxon>Oidiodendron</taxon>
    </lineage>
</organism>
<evidence type="ECO:0000313" key="3">
    <source>
        <dbReference type="EMBL" id="KIN08093.1"/>
    </source>
</evidence>
<dbReference type="InterPro" id="IPR000182">
    <property type="entry name" value="GNAT_dom"/>
</dbReference>